<dbReference type="OrthoDB" id="3266963at2759"/>
<feature type="non-terminal residue" evidence="1">
    <location>
        <position position="1"/>
    </location>
</feature>
<dbReference type="EMBL" id="KZ293687">
    <property type="protein sequence ID" value="PBK85961.1"/>
    <property type="molecule type" value="Genomic_DNA"/>
</dbReference>
<protein>
    <submittedName>
        <fullName evidence="1">Uncharacterized protein</fullName>
    </submittedName>
</protein>
<gene>
    <name evidence="1" type="ORF">ARMGADRAFT_905093</name>
</gene>
<evidence type="ECO:0000313" key="1">
    <source>
        <dbReference type="EMBL" id="PBK85961.1"/>
    </source>
</evidence>
<organism evidence="1 2">
    <name type="scientific">Armillaria gallica</name>
    <name type="common">Bulbous honey fungus</name>
    <name type="synonym">Armillaria bulbosa</name>
    <dbReference type="NCBI Taxonomy" id="47427"/>
    <lineage>
        <taxon>Eukaryota</taxon>
        <taxon>Fungi</taxon>
        <taxon>Dikarya</taxon>
        <taxon>Basidiomycota</taxon>
        <taxon>Agaricomycotina</taxon>
        <taxon>Agaricomycetes</taxon>
        <taxon>Agaricomycetidae</taxon>
        <taxon>Agaricales</taxon>
        <taxon>Marasmiineae</taxon>
        <taxon>Physalacriaceae</taxon>
        <taxon>Armillaria</taxon>
    </lineage>
</organism>
<feature type="non-terminal residue" evidence="1">
    <location>
        <position position="114"/>
    </location>
</feature>
<dbReference type="AlphaFoldDB" id="A0A2H3CSD9"/>
<name>A0A2H3CSD9_ARMGA</name>
<reference evidence="2" key="1">
    <citation type="journal article" date="2017" name="Nat. Ecol. Evol.">
        <title>Genome expansion and lineage-specific genetic innovations in the forest pathogenic fungi Armillaria.</title>
        <authorList>
            <person name="Sipos G."/>
            <person name="Prasanna A.N."/>
            <person name="Walter M.C."/>
            <person name="O'Connor E."/>
            <person name="Balint B."/>
            <person name="Krizsan K."/>
            <person name="Kiss B."/>
            <person name="Hess J."/>
            <person name="Varga T."/>
            <person name="Slot J."/>
            <person name="Riley R."/>
            <person name="Boka B."/>
            <person name="Rigling D."/>
            <person name="Barry K."/>
            <person name="Lee J."/>
            <person name="Mihaltcheva S."/>
            <person name="LaButti K."/>
            <person name="Lipzen A."/>
            <person name="Waldron R."/>
            <person name="Moloney N.M."/>
            <person name="Sperisen C."/>
            <person name="Kredics L."/>
            <person name="Vagvoelgyi C."/>
            <person name="Patrignani A."/>
            <person name="Fitzpatrick D."/>
            <person name="Nagy I."/>
            <person name="Doyle S."/>
            <person name="Anderson J.B."/>
            <person name="Grigoriev I.V."/>
            <person name="Gueldener U."/>
            <person name="Muensterkoetter M."/>
            <person name="Nagy L.G."/>
        </authorList>
    </citation>
    <scope>NUCLEOTIDE SEQUENCE [LARGE SCALE GENOMIC DNA]</scope>
    <source>
        <strain evidence="2">Ar21-2</strain>
    </source>
</reference>
<keyword evidence="2" id="KW-1185">Reference proteome</keyword>
<dbReference type="Proteomes" id="UP000217790">
    <property type="component" value="Unassembled WGS sequence"/>
</dbReference>
<dbReference type="InParanoid" id="A0A2H3CSD9"/>
<dbReference type="STRING" id="47427.A0A2H3CSD9"/>
<accession>A0A2H3CSD9</accession>
<proteinExistence type="predicted"/>
<evidence type="ECO:0000313" key="2">
    <source>
        <dbReference type="Proteomes" id="UP000217790"/>
    </source>
</evidence>
<sequence>VSKHRMQPGLKMLVQPLGTNSEHEIETKGMRQCLLDFDGQMGIKGGGNIYLGLTDLDVYKNFQNCLFMIELWHAKSTNLNTTATNFYGPQTTDDLSALSCCAAATNMYHPSNLQ</sequence>